<proteinExistence type="predicted"/>
<gene>
    <name evidence="2" type="ORF">K466DRAFT_596684</name>
</gene>
<sequence>MPTAPVNQDGAVLYYEESGVPNGSTDYVTIVLVHGTCFHSGVYRRMIPYAADHNLRLVLLNLRGYPGSTPYSTSELDLLEGRSVSHDDTASPQDMALQARGMEVAEFLRWFIKTENIPAVREDPGRGKLVGGLSILSWSGGNAATFAMFAHADRLPEETKSLFNTYLRSFIMYDPSSTAVGSPPPPGLKTVNVDRSATYEEQAMQFGLQVGSFYPPFTVSDNLDAAKSHPPRLALQDYGEPFDPTYAPSVTPPKMTAEEFKSMTHPPIMERLQHANWAAALQAAHAKNVYRTLCDCTSDDGSGVRKKVLPAVRMHVVWCDMTCGEAAWAVAVLKRHAFDHAQSPAARVVEFHPVLEGANHFVQWEEPERFVKVLAGIV</sequence>
<dbReference type="Pfam" id="PF12697">
    <property type="entry name" value="Abhydrolase_6"/>
    <property type="match status" value="1"/>
</dbReference>
<dbReference type="InParanoid" id="A0A5C3PN52"/>
<name>A0A5C3PN52_9APHY</name>
<dbReference type="InterPro" id="IPR000073">
    <property type="entry name" value="AB_hydrolase_1"/>
</dbReference>
<accession>A0A5C3PN52</accession>
<evidence type="ECO:0000313" key="3">
    <source>
        <dbReference type="Proteomes" id="UP000308197"/>
    </source>
</evidence>
<dbReference type="Gene3D" id="3.40.50.1820">
    <property type="entry name" value="alpha/beta hydrolase"/>
    <property type="match status" value="1"/>
</dbReference>
<keyword evidence="3" id="KW-1185">Reference proteome</keyword>
<evidence type="ECO:0000313" key="2">
    <source>
        <dbReference type="EMBL" id="TFK90761.1"/>
    </source>
</evidence>
<dbReference type="SUPFAM" id="SSF53474">
    <property type="entry name" value="alpha/beta-Hydrolases"/>
    <property type="match status" value="1"/>
</dbReference>
<feature type="domain" description="AB hydrolase-1" evidence="1">
    <location>
        <begin position="30"/>
        <end position="372"/>
    </location>
</feature>
<dbReference type="EMBL" id="ML211037">
    <property type="protein sequence ID" value="TFK90761.1"/>
    <property type="molecule type" value="Genomic_DNA"/>
</dbReference>
<protein>
    <recommendedName>
        <fullName evidence="1">AB hydrolase-1 domain-containing protein</fullName>
    </recommendedName>
</protein>
<dbReference type="Proteomes" id="UP000308197">
    <property type="component" value="Unassembled WGS sequence"/>
</dbReference>
<dbReference type="AlphaFoldDB" id="A0A5C3PN52"/>
<organism evidence="2 3">
    <name type="scientific">Polyporus arcularius HHB13444</name>
    <dbReference type="NCBI Taxonomy" id="1314778"/>
    <lineage>
        <taxon>Eukaryota</taxon>
        <taxon>Fungi</taxon>
        <taxon>Dikarya</taxon>
        <taxon>Basidiomycota</taxon>
        <taxon>Agaricomycotina</taxon>
        <taxon>Agaricomycetes</taxon>
        <taxon>Polyporales</taxon>
        <taxon>Polyporaceae</taxon>
        <taxon>Polyporus</taxon>
    </lineage>
</organism>
<reference evidence="2 3" key="1">
    <citation type="journal article" date="2019" name="Nat. Ecol. Evol.">
        <title>Megaphylogeny resolves global patterns of mushroom evolution.</title>
        <authorList>
            <person name="Varga T."/>
            <person name="Krizsan K."/>
            <person name="Foldi C."/>
            <person name="Dima B."/>
            <person name="Sanchez-Garcia M."/>
            <person name="Sanchez-Ramirez S."/>
            <person name="Szollosi G.J."/>
            <person name="Szarkandi J.G."/>
            <person name="Papp V."/>
            <person name="Albert L."/>
            <person name="Andreopoulos W."/>
            <person name="Angelini C."/>
            <person name="Antonin V."/>
            <person name="Barry K.W."/>
            <person name="Bougher N.L."/>
            <person name="Buchanan P."/>
            <person name="Buyck B."/>
            <person name="Bense V."/>
            <person name="Catcheside P."/>
            <person name="Chovatia M."/>
            <person name="Cooper J."/>
            <person name="Damon W."/>
            <person name="Desjardin D."/>
            <person name="Finy P."/>
            <person name="Geml J."/>
            <person name="Haridas S."/>
            <person name="Hughes K."/>
            <person name="Justo A."/>
            <person name="Karasinski D."/>
            <person name="Kautmanova I."/>
            <person name="Kiss B."/>
            <person name="Kocsube S."/>
            <person name="Kotiranta H."/>
            <person name="LaButti K.M."/>
            <person name="Lechner B.E."/>
            <person name="Liimatainen K."/>
            <person name="Lipzen A."/>
            <person name="Lukacs Z."/>
            <person name="Mihaltcheva S."/>
            <person name="Morgado L.N."/>
            <person name="Niskanen T."/>
            <person name="Noordeloos M.E."/>
            <person name="Ohm R.A."/>
            <person name="Ortiz-Santana B."/>
            <person name="Ovrebo C."/>
            <person name="Racz N."/>
            <person name="Riley R."/>
            <person name="Savchenko A."/>
            <person name="Shiryaev A."/>
            <person name="Soop K."/>
            <person name="Spirin V."/>
            <person name="Szebenyi C."/>
            <person name="Tomsovsky M."/>
            <person name="Tulloss R.E."/>
            <person name="Uehling J."/>
            <person name="Grigoriev I.V."/>
            <person name="Vagvolgyi C."/>
            <person name="Papp T."/>
            <person name="Martin F.M."/>
            <person name="Miettinen O."/>
            <person name="Hibbett D.S."/>
            <person name="Nagy L.G."/>
        </authorList>
    </citation>
    <scope>NUCLEOTIDE SEQUENCE [LARGE SCALE GENOMIC DNA]</scope>
    <source>
        <strain evidence="2 3">HHB13444</strain>
    </source>
</reference>
<dbReference type="InterPro" id="IPR029058">
    <property type="entry name" value="AB_hydrolase_fold"/>
</dbReference>
<evidence type="ECO:0000259" key="1">
    <source>
        <dbReference type="Pfam" id="PF12697"/>
    </source>
</evidence>